<dbReference type="InterPro" id="IPR039329">
    <property type="entry name" value="SIAE"/>
</dbReference>
<protein>
    <submittedName>
        <fullName evidence="4">Sialate O-acetylesterase</fullName>
    </submittedName>
</protein>
<evidence type="ECO:0000256" key="2">
    <source>
        <dbReference type="SAM" id="SignalP"/>
    </source>
</evidence>
<dbReference type="InterPro" id="IPR013783">
    <property type="entry name" value="Ig-like_fold"/>
</dbReference>
<evidence type="ECO:0000313" key="4">
    <source>
        <dbReference type="EMBL" id="MDC7693695.1"/>
    </source>
</evidence>
<dbReference type="PANTHER" id="PTHR22901:SF0">
    <property type="entry name" value="SIALATE O-ACETYLESTERASE"/>
    <property type="match status" value="1"/>
</dbReference>
<dbReference type="RefSeq" id="WP_272740445.1">
    <property type="nucleotide sequence ID" value="NZ_JAQQKW010000002.1"/>
</dbReference>
<dbReference type="Gene3D" id="2.60.40.10">
    <property type="entry name" value="Immunoglobulins"/>
    <property type="match status" value="1"/>
</dbReference>
<reference evidence="4 5" key="1">
    <citation type="submission" date="2023-01" db="EMBL/GenBank/DDBJ databases">
        <title>Novel species of the genus Asticcacaulis isolated from rivers.</title>
        <authorList>
            <person name="Lu H."/>
        </authorList>
    </citation>
    <scope>NUCLEOTIDE SEQUENCE [LARGE SCALE GENOMIC DNA]</scope>
    <source>
        <strain evidence="4 5">DXS10W</strain>
    </source>
</reference>
<keyword evidence="5" id="KW-1185">Reference proteome</keyword>
<comment type="caution">
    <text evidence="4">The sequence shown here is derived from an EMBL/GenBank/DDBJ whole genome shotgun (WGS) entry which is preliminary data.</text>
</comment>
<dbReference type="Pfam" id="PF03629">
    <property type="entry name" value="SASA"/>
    <property type="match status" value="2"/>
</dbReference>
<accession>A0ABT5IBX7</accession>
<dbReference type="Gene3D" id="3.40.50.1110">
    <property type="entry name" value="SGNH hydrolase"/>
    <property type="match status" value="2"/>
</dbReference>
<dbReference type="Proteomes" id="UP001216595">
    <property type="component" value="Unassembled WGS sequence"/>
</dbReference>
<dbReference type="EMBL" id="JAQQKW010000002">
    <property type="protein sequence ID" value="MDC7693695.1"/>
    <property type="molecule type" value="Genomic_DNA"/>
</dbReference>
<feature type="chain" id="PRO_5046901856" evidence="2">
    <location>
        <begin position="23"/>
        <end position="653"/>
    </location>
</feature>
<dbReference type="InterPro" id="IPR005181">
    <property type="entry name" value="SASA"/>
</dbReference>
<name>A0ABT5IBX7_9CAUL</name>
<feature type="domain" description="Sialate O-acetylesterase" evidence="3">
    <location>
        <begin position="401"/>
        <end position="517"/>
    </location>
</feature>
<feature type="signal peptide" evidence="2">
    <location>
        <begin position="1"/>
        <end position="22"/>
    </location>
</feature>
<gene>
    <name evidence="4" type="ORF">PQU94_05300</name>
</gene>
<sequence>MKACFLAGTALAAALLTTPAFAEPAKFADVFQDHAVVQRHMETRVWGTARPGDTLTVRLGAVKASTKAGADGSWRLTLPPQAEGGPFDLSVSNAAEETTTLKDVAIGDVFLCAGQSNMAFPLSASINGKAEGAKPVDPTIRLLNIEKTGAIRPASGLPVTARWTYSGPDTAPGFSAVCLLTARELRQDTPVTIGLISAAVGGSPIEDWMSRDALKATRIGLSNVALHDAYAASVDEGRKEFGDRTEAWWAGRKTAEEPTWREAGYDDSGWQKLTLTKRWQEADQVELKGFNGTIWLRQHITLTAAQAASAGQLRLGILNDLDATFVNGVRVGAEDGDAERVYPVAKGLLRAGDNVIAIRLNGTYGNGGVKGPPNSRALLIGNDSLPLSDQWLYRIAAPATLSGTPPRAPWAAGRGYTNLYNGMIAPLLPYGLKGVMWYQGEQNASAYNDYRLLLPALLADWRRSFKSDLPFYIVQLPNWRSRTDVPAESNWAGLREAQRATVKADKKAYLATTIDLGDVNDVHPVNKRDVASRMGLLIRKYSYGKDLIANAPDIEGVTREGDDLVLQFDAYGSRLVTYSADQAIGFELCDSQKTCRYVAGRVAADTVRLSVPAGLTPTLLRYAWADTPVVNLYSANGLPVTPFQWDLKSSPAK</sequence>
<evidence type="ECO:0000259" key="3">
    <source>
        <dbReference type="Pfam" id="PF03629"/>
    </source>
</evidence>
<dbReference type="SUPFAM" id="SSF52266">
    <property type="entry name" value="SGNH hydrolase"/>
    <property type="match status" value="1"/>
</dbReference>
<dbReference type="PANTHER" id="PTHR22901">
    <property type="entry name" value="SIALATE O-ACETYLESTERASE"/>
    <property type="match status" value="1"/>
</dbReference>
<evidence type="ECO:0000313" key="5">
    <source>
        <dbReference type="Proteomes" id="UP001216595"/>
    </source>
</evidence>
<proteinExistence type="predicted"/>
<dbReference type="InterPro" id="IPR008979">
    <property type="entry name" value="Galactose-bd-like_sf"/>
</dbReference>
<dbReference type="InterPro" id="IPR036514">
    <property type="entry name" value="SGNH_hydro_sf"/>
</dbReference>
<evidence type="ECO:0000256" key="1">
    <source>
        <dbReference type="ARBA" id="ARBA00022801"/>
    </source>
</evidence>
<keyword evidence="1" id="KW-0378">Hydrolase</keyword>
<keyword evidence="2" id="KW-0732">Signal</keyword>
<feature type="domain" description="Sialate O-acetylesterase" evidence="3">
    <location>
        <begin position="108"/>
        <end position="212"/>
    </location>
</feature>
<dbReference type="SUPFAM" id="SSF49785">
    <property type="entry name" value="Galactose-binding domain-like"/>
    <property type="match status" value="1"/>
</dbReference>
<organism evidence="4 5">
    <name type="scientific">Asticcacaulis currens</name>
    <dbReference type="NCBI Taxonomy" id="2984210"/>
    <lineage>
        <taxon>Bacteria</taxon>
        <taxon>Pseudomonadati</taxon>
        <taxon>Pseudomonadota</taxon>
        <taxon>Alphaproteobacteria</taxon>
        <taxon>Caulobacterales</taxon>
        <taxon>Caulobacteraceae</taxon>
        <taxon>Asticcacaulis</taxon>
    </lineage>
</organism>